<dbReference type="InterPro" id="IPR017911">
    <property type="entry name" value="MacB-like_ATP-bd"/>
</dbReference>
<dbReference type="PANTHER" id="PTHR24220">
    <property type="entry name" value="IMPORT ATP-BINDING PROTEIN"/>
    <property type="match status" value="1"/>
</dbReference>
<evidence type="ECO:0000259" key="5">
    <source>
        <dbReference type="PROSITE" id="PS50893"/>
    </source>
</evidence>
<evidence type="ECO:0000313" key="7">
    <source>
        <dbReference type="Proteomes" id="UP000321353"/>
    </source>
</evidence>
<dbReference type="InterPro" id="IPR017871">
    <property type="entry name" value="ABC_transporter-like_CS"/>
</dbReference>
<feature type="domain" description="ABC transporter" evidence="5">
    <location>
        <begin position="4"/>
        <end position="242"/>
    </location>
</feature>
<dbReference type="PROSITE" id="PS00211">
    <property type="entry name" value="ABC_TRANSPORTER_1"/>
    <property type="match status" value="1"/>
</dbReference>
<dbReference type="Gene3D" id="3.40.50.300">
    <property type="entry name" value="P-loop containing nucleotide triphosphate hydrolases"/>
    <property type="match status" value="1"/>
</dbReference>
<dbReference type="KEGG" id="smam:Mal15_07310"/>
<dbReference type="GO" id="GO:0022857">
    <property type="term" value="F:transmembrane transporter activity"/>
    <property type="evidence" value="ECO:0007669"/>
    <property type="project" value="UniProtKB-ARBA"/>
</dbReference>
<dbReference type="SMART" id="SM00382">
    <property type="entry name" value="AAA"/>
    <property type="match status" value="1"/>
</dbReference>
<name>A0A5B9M7R5_9BACT</name>
<dbReference type="SUPFAM" id="SSF52540">
    <property type="entry name" value="P-loop containing nucleoside triphosphate hydrolases"/>
    <property type="match status" value="1"/>
</dbReference>
<sequence>MALIELRDVRREYDLGEVKVHALRTVSLEIELGEFIALVGPSGSGKSTLMNTLGCLDRPTHGSYRLDGEEIVSMTRDQRARIRNTQLGFVFQNFNLLNRTSALENVELPLMYGPRMSARQRHDRAREVLDQVGLGDRYHHHPSQLSGGQQQRVAIARALVNRPSILMGDEPTGNLDSRTSREVIALFRELNEQQQITVILVTHDPNIARNAKRTIVLRDGRVVEDTTDFDKAKAALEFDPDA</sequence>
<keyword evidence="2" id="KW-0547">Nucleotide-binding</keyword>
<keyword evidence="1" id="KW-0813">Transport</keyword>
<accession>A0A5B9M7R5</accession>
<dbReference type="InterPro" id="IPR003593">
    <property type="entry name" value="AAA+_ATPase"/>
</dbReference>
<comment type="similarity">
    <text evidence="4">Belongs to the ABC transporter superfamily. Macrolide exporter (TC 3.A.1.122) family.</text>
</comment>
<evidence type="ECO:0000256" key="2">
    <source>
        <dbReference type="ARBA" id="ARBA00022741"/>
    </source>
</evidence>
<dbReference type="InterPro" id="IPR015854">
    <property type="entry name" value="ABC_transpr_LolD-like"/>
</dbReference>
<dbReference type="AlphaFoldDB" id="A0A5B9M7R5"/>
<reference evidence="6 7" key="1">
    <citation type="submission" date="2019-02" db="EMBL/GenBank/DDBJ databases">
        <title>Planctomycetal bacteria perform biofilm scaping via a novel small molecule.</title>
        <authorList>
            <person name="Jeske O."/>
            <person name="Boedeker C."/>
            <person name="Wiegand S."/>
            <person name="Breitling P."/>
            <person name="Kallscheuer N."/>
            <person name="Jogler M."/>
            <person name="Rohde M."/>
            <person name="Petersen J."/>
            <person name="Medema M.H."/>
            <person name="Surup F."/>
            <person name="Jogler C."/>
        </authorList>
    </citation>
    <scope>NUCLEOTIDE SEQUENCE [LARGE SCALE GENOMIC DNA]</scope>
    <source>
        <strain evidence="6 7">Mal15</strain>
    </source>
</reference>
<dbReference type="CDD" id="cd03255">
    <property type="entry name" value="ABC_MJ0796_LolCDE_FtsE"/>
    <property type="match status" value="1"/>
</dbReference>
<evidence type="ECO:0000313" key="6">
    <source>
        <dbReference type="EMBL" id="QEF96703.1"/>
    </source>
</evidence>
<keyword evidence="3 6" id="KW-0067">ATP-binding</keyword>
<dbReference type="GO" id="GO:0005886">
    <property type="term" value="C:plasma membrane"/>
    <property type="evidence" value="ECO:0007669"/>
    <property type="project" value="TreeGrafter"/>
</dbReference>
<protein>
    <submittedName>
        <fullName evidence="6">Macrolide export ATP-binding/permease protein MacB</fullName>
        <ecNumber evidence="6">3.6.3.-</ecNumber>
    </submittedName>
</protein>
<organism evidence="6 7">
    <name type="scientific">Stieleria maiorica</name>
    <dbReference type="NCBI Taxonomy" id="2795974"/>
    <lineage>
        <taxon>Bacteria</taxon>
        <taxon>Pseudomonadati</taxon>
        <taxon>Planctomycetota</taxon>
        <taxon>Planctomycetia</taxon>
        <taxon>Pirellulales</taxon>
        <taxon>Pirellulaceae</taxon>
        <taxon>Stieleria</taxon>
    </lineage>
</organism>
<evidence type="ECO:0000256" key="4">
    <source>
        <dbReference type="ARBA" id="ARBA00038388"/>
    </source>
</evidence>
<dbReference type="FunFam" id="3.40.50.300:FF:000032">
    <property type="entry name" value="Export ABC transporter ATP-binding protein"/>
    <property type="match status" value="1"/>
</dbReference>
<dbReference type="GO" id="GO:0098796">
    <property type="term" value="C:membrane protein complex"/>
    <property type="evidence" value="ECO:0007669"/>
    <property type="project" value="UniProtKB-ARBA"/>
</dbReference>
<dbReference type="RefSeq" id="WP_147866489.1">
    <property type="nucleotide sequence ID" value="NZ_CP036264.1"/>
</dbReference>
<dbReference type="PROSITE" id="PS50893">
    <property type="entry name" value="ABC_TRANSPORTER_2"/>
    <property type="match status" value="1"/>
</dbReference>
<proteinExistence type="inferred from homology"/>
<dbReference type="EC" id="3.6.3.-" evidence="6"/>
<gene>
    <name evidence="6" type="primary">macB_3</name>
    <name evidence="6" type="ORF">Mal15_07310</name>
</gene>
<dbReference type="Pfam" id="PF00005">
    <property type="entry name" value="ABC_tran"/>
    <property type="match status" value="1"/>
</dbReference>
<keyword evidence="6" id="KW-0378">Hydrolase</keyword>
<dbReference type="InterPro" id="IPR027417">
    <property type="entry name" value="P-loop_NTPase"/>
</dbReference>
<dbReference type="Proteomes" id="UP000321353">
    <property type="component" value="Chromosome"/>
</dbReference>
<dbReference type="InterPro" id="IPR003439">
    <property type="entry name" value="ABC_transporter-like_ATP-bd"/>
</dbReference>
<dbReference type="EMBL" id="CP036264">
    <property type="protein sequence ID" value="QEF96703.1"/>
    <property type="molecule type" value="Genomic_DNA"/>
</dbReference>
<dbReference type="GO" id="GO:0005524">
    <property type="term" value="F:ATP binding"/>
    <property type="evidence" value="ECO:0007669"/>
    <property type="project" value="UniProtKB-KW"/>
</dbReference>
<keyword evidence="7" id="KW-1185">Reference proteome</keyword>
<dbReference type="PANTHER" id="PTHR24220:SF86">
    <property type="entry name" value="ABC TRANSPORTER ABCH.1"/>
    <property type="match status" value="1"/>
</dbReference>
<dbReference type="GO" id="GO:0016887">
    <property type="term" value="F:ATP hydrolysis activity"/>
    <property type="evidence" value="ECO:0007669"/>
    <property type="project" value="InterPro"/>
</dbReference>
<evidence type="ECO:0000256" key="1">
    <source>
        <dbReference type="ARBA" id="ARBA00022448"/>
    </source>
</evidence>
<evidence type="ECO:0000256" key="3">
    <source>
        <dbReference type="ARBA" id="ARBA00022840"/>
    </source>
</evidence>